<reference evidence="2" key="1">
    <citation type="submission" date="2019-10" db="EMBL/GenBank/DDBJ databases">
        <authorList>
            <consortium name="DOE Joint Genome Institute"/>
            <person name="Kuo A."/>
            <person name="Miyauchi S."/>
            <person name="Kiss E."/>
            <person name="Drula E."/>
            <person name="Kohler A."/>
            <person name="Sanchez-Garcia M."/>
            <person name="Andreopoulos B."/>
            <person name="Barry K.W."/>
            <person name="Bonito G."/>
            <person name="Buee M."/>
            <person name="Carver A."/>
            <person name="Chen C."/>
            <person name="Cichocki N."/>
            <person name="Clum A."/>
            <person name="Culley D."/>
            <person name="Crous P.W."/>
            <person name="Fauchery L."/>
            <person name="Girlanda M."/>
            <person name="Hayes R."/>
            <person name="Keri Z."/>
            <person name="LaButti K."/>
            <person name="Lipzen A."/>
            <person name="Lombard V."/>
            <person name="Magnuson J."/>
            <person name="Maillard F."/>
            <person name="Morin E."/>
            <person name="Murat C."/>
            <person name="Nolan M."/>
            <person name="Ohm R."/>
            <person name="Pangilinan J."/>
            <person name="Pereira M."/>
            <person name="Perotto S."/>
            <person name="Peter M."/>
            <person name="Riley R."/>
            <person name="Sitrit Y."/>
            <person name="Stielow B."/>
            <person name="Szollosi G."/>
            <person name="Zifcakova L."/>
            <person name="Stursova M."/>
            <person name="Spatafora J.W."/>
            <person name="Tedersoo L."/>
            <person name="Vaario L.-M."/>
            <person name="Yamada A."/>
            <person name="Yan M."/>
            <person name="Wang P."/>
            <person name="Xu J."/>
            <person name="Bruns T."/>
            <person name="Baldrian P."/>
            <person name="Vilgalys R."/>
            <person name="Henrissat B."/>
            <person name="Grigoriev I.V."/>
            <person name="Hibbett D."/>
            <person name="Nagy L.G."/>
            <person name="Martin F.M."/>
        </authorList>
    </citation>
    <scope>NUCLEOTIDE SEQUENCE</scope>
    <source>
        <strain evidence="2">BED1</strain>
    </source>
</reference>
<feature type="compositionally biased region" description="Basic and acidic residues" evidence="1">
    <location>
        <begin position="48"/>
        <end position="63"/>
    </location>
</feature>
<name>A0AAD4BCA5_BOLED</name>
<organism evidence="2 3">
    <name type="scientific">Boletus edulis BED1</name>
    <dbReference type="NCBI Taxonomy" id="1328754"/>
    <lineage>
        <taxon>Eukaryota</taxon>
        <taxon>Fungi</taxon>
        <taxon>Dikarya</taxon>
        <taxon>Basidiomycota</taxon>
        <taxon>Agaricomycotina</taxon>
        <taxon>Agaricomycetes</taxon>
        <taxon>Agaricomycetidae</taxon>
        <taxon>Boletales</taxon>
        <taxon>Boletineae</taxon>
        <taxon>Boletaceae</taxon>
        <taxon>Boletoideae</taxon>
        <taxon>Boletus</taxon>
    </lineage>
</organism>
<feature type="compositionally biased region" description="Basic and acidic residues" evidence="1">
    <location>
        <begin position="441"/>
        <end position="457"/>
    </location>
</feature>
<feature type="compositionally biased region" description="Low complexity" evidence="1">
    <location>
        <begin position="369"/>
        <end position="387"/>
    </location>
</feature>
<evidence type="ECO:0000313" key="2">
    <source>
        <dbReference type="EMBL" id="KAF8419835.1"/>
    </source>
</evidence>
<feature type="region of interest" description="Disordered" evidence="1">
    <location>
        <begin position="354"/>
        <end position="387"/>
    </location>
</feature>
<comment type="caution">
    <text evidence="2">The sequence shown here is derived from an EMBL/GenBank/DDBJ whole genome shotgun (WGS) entry which is preliminary data.</text>
</comment>
<feature type="region of interest" description="Disordered" evidence="1">
    <location>
        <begin position="15"/>
        <end position="70"/>
    </location>
</feature>
<evidence type="ECO:0000256" key="1">
    <source>
        <dbReference type="SAM" id="MobiDB-lite"/>
    </source>
</evidence>
<dbReference type="EMBL" id="WHUW01000167">
    <property type="protein sequence ID" value="KAF8419835.1"/>
    <property type="molecule type" value="Genomic_DNA"/>
</dbReference>
<dbReference type="Proteomes" id="UP001194468">
    <property type="component" value="Unassembled WGS sequence"/>
</dbReference>
<feature type="region of interest" description="Disordered" evidence="1">
    <location>
        <begin position="257"/>
        <end position="286"/>
    </location>
</feature>
<gene>
    <name evidence="2" type="ORF">L210DRAFT_3655069</name>
</gene>
<feature type="region of interest" description="Disordered" evidence="1">
    <location>
        <begin position="708"/>
        <end position="728"/>
    </location>
</feature>
<feature type="compositionally biased region" description="Basic and acidic residues" evidence="1">
    <location>
        <begin position="711"/>
        <end position="728"/>
    </location>
</feature>
<feature type="region of interest" description="Disordered" evidence="1">
    <location>
        <begin position="440"/>
        <end position="461"/>
    </location>
</feature>
<sequence>MSLLAHFRLEQGISVVPTTTNDGPPDCRDGALSHSSTFTETPPPPGQGERRPRSDSFDLEEQRRSKRVRQHALDTCRENMLEDDALDQFVEFDIPEMLISVHGKLLAVERSRKKDETHVFLHSDQFKDIMKDRLRSCLLSPNLTGYVTELPENLWSFMKKNTTVFKIPTLALDDPELSEYIDGLMKETLTKQRAIIKAKLMSSIKSKQHVSLLARSLAQTGYYEVTTNQWARFAFLRGSMVTFNDLVIQSMAKTVEASNSKDTGNTSNDPPIDNNEDPSGASDLDVELDDSPSRLWISTAYWEYIDLLLIEIRTQTEAGEPTLNGRKKKLDAFFTECLQGDFKKYPDTKHLQISAAHTSSPDEVPQETPSLASPSSDSPSSSQSPRPSSYLSSFLSFREPSKNIKQLCLLALQGRQETLREELAEGREKVVWGSVDELPEAEVRQAEGGDDRDRDGDGYQDCPGPGPVLGDFFWAACDSVSKIELWSLRNAGFNYNIVGVFGSHSDLSTQIELWGLCNAGFNYNIVGVFGSHSDLSTQNELWGLCNAGFNYNIVGVFGSHSDLSTQIELWGLCNAGFNYNIVGVFGSHLDLSTQIELWGLRNAGFNYNIVGVFGSQSTGKSAYQTEGEQTRSAIISVLNTLFFSDLPYSRIDTTNLLIVDPYKSLANIDDICSGEHEERHYKVTTTSFAPPALLTHLVTQTRLKSMAISDSGRRDARPGTRKSLLHDI</sequence>
<accession>A0AAD4BCA5</accession>
<proteinExistence type="predicted"/>
<protein>
    <submittedName>
        <fullName evidence="2">Uncharacterized protein</fullName>
    </submittedName>
</protein>
<feature type="compositionally biased region" description="Polar residues" evidence="1">
    <location>
        <begin position="257"/>
        <end position="269"/>
    </location>
</feature>
<dbReference type="AlphaFoldDB" id="A0AAD4BCA5"/>
<reference evidence="2" key="2">
    <citation type="journal article" date="2020" name="Nat. Commun.">
        <title>Large-scale genome sequencing of mycorrhizal fungi provides insights into the early evolution of symbiotic traits.</title>
        <authorList>
            <person name="Miyauchi S."/>
            <person name="Kiss E."/>
            <person name="Kuo A."/>
            <person name="Drula E."/>
            <person name="Kohler A."/>
            <person name="Sanchez-Garcia M."/>
            <person name="Morin E."/>
            <person name="Andreopoulos B."/>
            <person name="Barry K.W."/>
            <person name="Bonito G."/>
            <person name="Buee M."/>
            <person name="Carver A."/>
            <person name="Chen C."/>
            <person name="Cichocki N."/>
            <person name="Clum A."/>
            <person name="Culley D."/>
            <person name="Crous P.W."/>
            <person name="Fauchery L."/>
            <person name="Girlanda M."/>
            <person name="Hayes R.D."/>
            <person name="Keri Z."/>
            <person name="LaButti K."/>
            <person name="Lipzen A."/>
            <person name="Lombard V."/>
            <person name="Magnuson J."/>
            <person name="Maillard F."/>
            <person name="Murat C."/>
            <person name="Nolan M."/>
            <person name="Ohm R.A."/>
            <person name="Pangilinan J."/>
            <person name="Pereira M.F."/>
            <person name="Perotto S."/>
            <person name="Peter M."/>
            <person name="Pfister S."/>
            <person name="Riley R."/>
            <person name="Sitrit Y."/>
            <person name="Stielow J.B."/>
            <person name="Szollosi G."/>
            <person name="Zifcakova L."/>
            <person name="Stursova M."/>
            <person name="Spatafora J.W."/>
            <person name="Tedersoo L."/>
            <person name="Vaario L.M."/>
            <person name="Yamada A."/>
            <person name="Yan M."/>
            <person name="Wang P."/>
            <person name="Xu J."/>
            <person name="Bruns T."/>
            <person name="Baldrian P."/>
            <person name="Vilgalys R."/>
            <person name="Dunand C."/>
            <person name="Henrissat B."/>
            <person name="Grigoriev I.V."/>
            <person name="Hibbett D."/>
            <person name="Nagy L.G."/>
            <person name="Martin F.M."/>
        </authorList>
    </citation>
    <scope>NUCLEOTIDE SEQUENCE</scope>
    <source>
        <strain evidence="2">BED1</strain>
    </source>
</reference>
<evidence type="ECO:0000313" key="3">
    <source>
        <dbReference type="Proteomes" id="UP001194468"/>
    </source>
</evidence>
<keyword evidence="3" id="KW-1185">Reference proteome</keyword>